<dbReference type="InterPro" id="IPR013830">
    <property type="entry name" value="SGNH_hydro"/>
</dbReference>
<dbReference type="EMBL" id="JBHSRJ010000001">
    <property type="protein sequence ID" value="MFC6041562.1"/>
    <property type="molecule type" value="Genomic_DNA"/>
</dbReference>
<keyword evidence="4" id="KW-1185">Reference proteome</keyword>
<dbReference type="PANTHER" id="PTHR30383">
    <property type="entry name" value="THIOESTERASE 1/PROTEASE 1/LYSOPHOSPHOLIPASE L1"/>
    <property type="match status" value="1"/>
</dbReference>
<dbReference type="PANTHER" id="PTHR30383:SF5">
    <property type="entry name" value="SGNH HYDROLASE-TYPE ESTERASE DOMAIN-CONTAINING PROTEIN"/>
    <property type="match status" value="1"/>
</dbReference>
<dbReference type="Gene3D" id="3.40.50.1110">
    <property type="entry name" value="SGNH hydrolase"/>
    <property type="match status" value="1"/>
</dbReference>
<accession>A0ABW1LEC6</accession>
<organism evidence="3 4">
    <name type="scientific">Nocardioides hankookensis</name>
    <dbReference type="NCBI Taxonomy" id="443157"/>
    <lineage>
        <taxon>Bacteria</taxon>
        <taxon>Bacillati</taxon>
        <taxon>Actinomycetota</taxon>
        <taxon>Actinomycetes</taxon>
        <taxon>Propionibacteriales</taxon>
        <taxon>Nocardioidaceae</taxon>
        <taxon>Nocardioides</taxon>
    </lineage>
</organism>
<keyword evidence="3" id="KW-0378">Hydrolase</keyword>
<evidence type="ECO:0000313" key="3">
    <source>
        <dbReference type="EMBL" id="MFC6041562.1"/>
    </source>
</evidence>
<dbReference type="Pfam" id="PF13472">
    <property type="entry name" value="Lipase_GDSL_2"/>
    <property type="match status" value="1"/>
</dbReference>
<sequence>MDLRWRRVLGSFAAGAVLTLVALVAAVTTLKAQARIARRVIGKPLGEEALAADRVYKKKYGDPIDLVLLGDSIAAGLGADDPKNTLGGELARRLTKATRRAVRLHTAAVVGAESSDLAAQLASLPPAYVPHVAVIVVGGNDITHRVRLAESRRHLADAVRALRDGGTGVVVGTCPDLGALQPLPQPLRSLGARASRQLAAVQRDATTELGGHAVSLADVVGPFFITQPDEMFALDRFHPSGAGYRRTAKAMLPSVLAALGYSRGYADSVPFGHHPPIPEKSSQPDATGHPARA</sequence>
<dbReference type="GO" id="GO:0016787">
    <property type="term" value="F:hydrolase activity"/>
    <property type="evidence" value="ECO:0007669"/>
    <property type="project" value="UniProtKB-KW"/>
</dbReference>
<protein>
    <submittedName>
        <fullName evidence="3">SGNH/GDSL hydrolase family protein</fullName>
    </submittedName>
</protein>
<reference evidence="4" key="1">
    <citation type="journal article" date="2019" name="Int. J. Syst. Evol. Microbiol.">
        <title>The Global Catalogue of Microorganisms (GCM) 10K type strain sequencing project: providing services to taxonomists for standard genome sequencing and annotation.</title>
        <authorList>
            <consortium name="The Broad Institute Genomics Platform"/>
            <consortium name="The Broad Institute Genome Sequencing Center for Infectious Disease"/>
            <person name="Wu L."/>
            <person name="Ma J."/>
        </authorList>
    </citation>
    <scope>NUCLEOTIDE SEQUENCE [LARGE SCALE GENOMIC DNA]</scope>
    <source>
        <strain evidence="4">CCUG 54522</strain>
    </source>
</reference>
<evidence type="ECO:0000259" key="2">
    <source>
        <dbReference type="Pfam" id="PF13472"/>
    </source>
</evidence>
<dbReference type="InterPro" id="IPR036514">
    <property type="entry name" value="SGNH_hydro_sf"/>
</dbReference>
<evidence type="ECO:0000256" key="1">
    <source>
        <dbReference type="SAM" id="MobiDB-lite"/>
    </source>
</evidence>
<name>A0ABW1LEC6_9ACTN</name>
<dbReference type="CDD" id="cd01836">
    <property type="entry name" value="FeeA_FeeB_like"/>
    <property type="match status" value="1"/>
</dbReference>
<dbReference type="RefSeq" id="WP_379149326.1">
    <property type="nucleotide sequence ID" value="NZ_JBHSRJ010000001.1"/>
</dbReference>
<comment type="caution">
    <text evidence="3">The sequence shown here is derived from an EMBL/GenBank/DDBJ whole genome shotgun (WGS) entry which is preliminary data.</text>
</comment>
<feature type="domain" description="SGNH hydrolase-type esterase" evidence="2">
    <location>
        <begin position="68"/>
        <end position="246"/>
    </location>
</feature>
<gene>
    <name evidence="3" type="ORF">ACFPYL_00650</name>
</gene>
<dbReference type="Proteomes" id="UP001596135">
    <property type="component" value="Unassembled WGS sequence"/>
</dbReference>
<dbReference type="InterPro" id="IPR051532">
    <property type="entry name" value="Ester_Hydrolysis_Enzymes"/>
</dbReference>
<feature type="region of interest" description="Disordered" evidence="1">
    <location>
        <begin position="270"/>
        <end position="293"/>
    </location>
</feature>
<evidence type="ECO:0000313" key="4">
    <source>
        <dbReference type="Proteomes" id="UP001596135"/>
    </source>
</evidence>
<dbReference type="SUPFAM" id="SSF52266">
    <property type="entry name" value="SGNH hydrolase"/>
    <property type="match status" value="1"/>
</dbReference>
<proteinExistence type="predicted"/>